<dbReference type="RefSeq" id="WP_345256462.1">
    <property type="nucleotide sequence ID" value="NZ_BAABGY010000008.1"/>
</dbReference>
<evidence type="ECO:0000256" key="1">
    <source>
        <dbReference type="SAM" id="Phobius"/>
    </source>
</evidence>
<keyword evidence="3" id="KW-1185">Reference proteome</keyword>
<keyword evidence="1" id="KW-0472">Membrane</keyword>
<reference evidence="3" key="1">
    <citation type="journal article" date="2019" name="Int. J. Syst. Evol. Microbiol.">
        <title>The Global Catalogue of Microorganisms (GCM) 10K type strain sequencing project: providing services to taxonomists for standard genome sequencing and annotation.</title>
        <authorList>
            <consortium name="The Broad Institute Genomics Platform"/>
            <consortium name="The Broad Institute Genome Sequencing Center for Infectious Disease"/>
            <person name="Wu L."/>
            <person name="Ma J."/>
        </authorList>
    </citation>
    <scope>NUCLEOTIDE SEQUENCE [LARGE SCALE GENOMIC DNA]</scope>
    <source>
        <strain evidence="3">JCM 17919</strain>
    </source>
</reference>
<feature type="transmembrane region" description="Helical" evidence="1">
    <location>
        <begin position="67"/>
        <end position="84"/>
    </location>
</feature>
<feature type="transmembrane region" description="Helical" evidence="1">
    <location>
        <begin position="35"/>
        <end position="55"/>
    </location>
</feature>
<protein>
    <submittedName>
        <fullName evidence="2">Uncharacterized protein</fullName>
    </submittedName>
</protein>
<comment type="caution">
    <text evidence="2">The sequence shown here is derived from an EMBL/GenBank/DDBJ whole genome shotgun (WGS) entry which is preliminary data.</text>
</comment>
<sequence length="127" mass="14942">MLTYLLLWFPMLLIAIVNGTLRDLGYKKWLGELPAHQFSTLTLIVFFAVYIRYVVHHFPPASETHALMLGLLWLVLTLAFEFGFGRYRGHSWNDLLADYNLLRGRLWVLIPVWVAIAPYLFFKLMQR</sequence>
<organism evidence="2 3">
    <name type="scientific">Flaviaesturariibacter amylovorans</name>
    <dbReference type="NCBI Taxonomy" id="1084520"/>
    <lineage>
        <taxon>Bacteria</taxon>
        <taxon>Pseudomonadati</taxon>
        <taxon>Bacteroidota</taxon>
        <taxon>Chitinophagia</taxon>
        <taxon>Chitinophagales</taxon>
        <taxon>Chitinophagaceae</taxon>
        <taxon>Flaviaestuariibacter</taxon>
    </lineage>
</organism>
<dbReference type="EMBL" id="BAABGY010000008">
    <property type="protein sequence ID" value="GAA4334652.1"/>
    <property type="molecule type" value="Genomic_DNA"/>
</dbReference>
<accession>A0ABP8H5X4</accession>
<gene>
    <name evidence="2" type="ORF">GCM10023184_28890</name>
</gene>
<keyword evidence="1" id="KW-1133">Transmembrane helix</keyword>
<evidence type="ECO:0000313" key="2">
    <source>
        <dbReference type="EMBL" id="GAA4334652.1"/>
    </source>
</evidence>
<dbReference type="Proteomes" id="UP001501725">
    <property type="component" value="Unassembled WGS sequence"/>
</dbReference>
<keyword evidence="1" id="KW-0812">Transmembrane</keyword>
<proteinExistence type="predicted"/>
<name>A0ABP8H5X4_9BACT</name>
<feature type="transmembrane region" description="Helical" evidence="1">
    <location>
        <begin position="104"/>
        <end position="122"/>
    </location>
</feature>
<evidence type="ECO:0000313" key="3">
    <source>
        <dbReference type="Proteomes" id="UP001501725"/>
    </source>
</evidence>